<accession>A0ABV6C905</accession>
<dbReference type="Proteomes" id="UP001589758">
    <property type="component" value="Unassembled WGS sequence"/>
</dbReference>
<dbReference type="SUPFAM" id="SSF52540">
    <property type="entry name" value="P-loop containing nucleoside triphosphate hydrolases"/>
    <property type="match status" value="1"/>
</dbReference>
<name>A0ABV6C905_9GAMM</name>
<organism evidence="7 8">
    <name type="scientific">Thorsellia kenyensis</name>
    <dbReference type="NCBI Taxonomy" id="1549888"/>
    <lineage>
        <taxon>Bacteria</taxon>
        <taxon>Pseudomonadati</taxon>
        <taxon>Pseudomonadota</taxon>
        <taxon>Gammaproteobacteria</taxon>
        <taxon>Enterobacterales</taxon>
        <taxon>Thorselliaceae</taxon>
        <taxon>Thorsellia</taxon>
    </lineage>
</organism>
<dbReference type="InterPro" id="IPR033756">
    <property type="entry name" value="YlxH/NBP35"/>
</dbReference>
<dbReference type="InterPro" id="IPR000808">
    <property type="entry name" value="Mrp-like_CS"/>
</dbReference>
<dbReference type="Pfam" id="PF10609">
    <property type="entry name" value="ParA"/>
    <property type="match status" value="1"/>
</dbReference>
<dbReference type="CDD" id="cd02037">
    <property type="entry name" value="Mrp_NBP35"/>
    <property type="match status" value="1"/>
</dbReference>
<evidence type="ECO:0000256" key="5">
    <source>
        <dbReference type="ARBA" id="ARBA00023014"/>
    </source>
</evidence>
<dbReference type="InterPro" id="IPR027417">
    <property type="entry name" value="P-loop_NTPase"/>
</dbReference>
<comment type="caution">
    <text evidence="7">The sequence shown here is derived from an EMBL/GenBank/DDBJ whole genome shotgun (WGS) entry which is preliminary data.</text>
</comment>
<dbReference type="PROSITE" id="PS01215">
    <property type="entry name" value="MRP"/>
    <property type="match status" value="1"/>
</dbReference>
<dbReference type="InterPro" id="IPR044304">
    <property type="entry name" value="NUBPL-like"/>
</dbReference>
<reference evidence="7 8" key="1">
    <citation type="submission" date="2024-09" db="EMBL/GenBank/DDBJ databases">
        <authorList>
            <person name="Sun Q."/>
            <person name="Mori K."/>
        </authorList>
    </citation>
    <scope>NUCLEOTIDE SEQUENCE [LARGE SCALE GENOMIC DNA]</scope>
    <source>
        <strain evidence="7 8">CCM 8545</strain>
    </source>
</reference>
<dbReference type="HAMAP" id="MF_02040">
    <property type="entry name" value="Mrp_NBP35"/>
    <property type="match status" value="1"/>
</dbReference>
<dbReference type="InterPro" id="IPR019591">
    <property type="entry name" value="Mrp/NBP35_ATP-bd"/>
</dbReference>
<protein>
    <recommendedName>
        <fullName evidence="6">Iron-sulfur cluster carrier protein</fullName>
    </recommendedName>
</protein>
<keyword evidence="8" id="KW-1185">Reference proteome</keyword>
<dbReference type="EMBL" id="JBHLXE010000048">
    <property type="protein sequence ID" value="MFC0179430.1"/>
    <property type="molecule type" value="Genomic_DNA"/>
</dbReference>
<comment type="similarity">
    <text evidence="6">Belongs to the Mrp/NBP35 ATP-binding proteins family.</text>
</comment>
<dbReference type="RefSeq" id="WP_385876531.1">
    <property type="nucleotide sequence ID" value="NZ_JBHLXE010000048.1"/>
</dbReference>
<proteinExistence type="inferred from homology"/>
<dbReference type="Gene3D" id="3.40.50.300">
    <property type="entry name" value="P-loop containing nucleotide triphosphate hydrolases"/>
    <property type="match status" value="1"/>
</dbReference>
<comment type="function">
    <text evidence="6">Binds and transfers iron-sulfur (Fe-S) clusters to target apoproteins. Can hydrolyze ATP.</text>
</comment>
<keyword evidence="4 6" id="KW-0408">Iron</keyword>
<evidence type="ECO:0000313" key="7">
    <source>
        <dbReference type="EMBL" id="MFC0179430.1"/>
    </source>
</evidence>
<dbReference type="NCBIfam" id="NF008669">
    <property type="entry name" value="PRK11670.1"/>
    <property type="match status" value="1"/>
</dbReference>
<keyword evidence="2 6" id="KW-0547">Nucleotide-binding</keyword>
<gene>
    <name evidence="7" type="primary">apbC</name>
    <name evidence="7" type="ORF">ACFFIT_04880</name>
</gene>
<evidence type="ECO:0000256" key="1">
    <source>
        <dbReference type="ARBA" id="ARBA00022723"/>
    </source>
</evidence>
<sequence length="379" mass="41562">MPASSKRFNSLNDHQLEVLTSVFKEYSSFTLETSLTTDFLISENCLLNCSIDESLELFLNFHFPFAWQAGFLKMKEQLEPLLLHKLSIPSIKWIYNSQVLIHKPLTHVKGVKHIIAISSGKGGVGKSSTAVNLAAALSVQGAKVGILDADIYGPSIPTMLSMADADLTSLDGKLMEPVKSFGLVTNSIGYLSKGNDAMIWRGPMASKALIQLLQETNWPDLDYLILDMPPGTGDIQITLGQQIELSGAIIITTPQDIALLDVKKGVMMFNEVKVPLLGIIENMSWHTCESCGHESHPFGIDGAKKIAEEFKLPLLANIPLDIVLREDLDAGCPTTIARPNHRITEIFTNLAARVAAMTYSNCAKKQKKEIPLQFIDASK</sequence>
<evidence type="ECO:0000256" key="6">
    <source>
        <dbReference type="HAMAP-Rule" id="MF_02040"/>
    </source>
</evidence>
<dbReference type="PANTHER" id="PTHR42961">
    <property type="entry name" value="IRON-SULFUR PROTEIN NUBPL"/>
    <property type="match status" value="1"/>
</dbReference>
<dbReference type="PANTHER" id="PTHR42961:SF2">
    <property type="entry name" value="IRON-SULFUR PROTEIN NUBPL"/>
    <property type="match status" value="1"/>
</dbReference>
<keyword evidence="3 6" id="KW-0067">ATP-binding</keyword>
<evidence type="ECO:0000256" key="4">
    <source>
        <dbReference type="ARBA" id="ARBA00023004"/>
    </source>
</evidence>
<keyword evidence="1 6" id="KW-0479">Metal-binding</keyword>
<evidence type="ECO:0000313" key="8">
    <source>
        <dbReference type="Proteomes" id="UP001589758"/>
    </source>
</evidence>
<keyword evidence="6" id="KW-0378">Hydrolase</keyword>
<keyword evidence="5 6" id="KW-0411">Iron-sulfur</keyword>
<evidence type="ECO:0000256" key="2">
    <source>
        <dbReference type="ARBA" id="ARBA00022741"/>
    </source>
</evidence>
<comment type="subunit">
    <text evidence="6">Homodimer.</text>
</comment>
<feature type="binding site" evidence="6">
    <location>
        <begin position="120"/>
        <end position="127"/>
    </location>
    <ligand>
        <name>ATP</name>
        <dbReference type="ChEBI" id="CHEBI:30616"/>
    </ligand>
</feature>
<evidence type="ECO:0000256" key="3">
    <source>
        <dbReference type="ARBA" id="ARBA00022840"/>
    </source>
</evidence>